<sequence>MEVNSNDGLPPVRIAHRSKSSSSGHVKKSVRRLTVAEVAKEHEIRKLQELIHDDELNIDPDMKTNGKLLVLLVILLAI</sequence>
<evidence type="ECO:0000256" key="1">
    <source>
        <dbReference type="SAM" id="MobiDB-lite"/>
    </source>
</evidence>
<dbReference type="Proteomes" id="UP001233172">
    <property type="component" value="Unassembled WGS sequence"/>
</dbReference>
<reference evidence="2" key="1">
    <citation type="journal article" date="2023" name="PLoS Negl. Trop. Dis.">
        <title>A genome sequence for Biomphalaria pfeifferi, the major vector snail for the human-infecting parasite Schistosoma mansoni.</title>
        <authorList>
            <person name="Bu L."/>
            <person name="Lu L."/>
            <person name="Laidemitt M.R."/>
            <person name="Zhang S.M."/>
            <person name="Mutuku M."/>
            <person name="Mkoji G."/>
            <person name="Steinauer M."/>
            <person name="Loker E.S."/>
        </authorList>
    </citation>
    <scope>NUCLEOTIDE SEQUENCE</scope>
    <source>
        <strain evidence="2">KasaAsao</strain>
    </source>
</reference>
<name>A0AAD8BVM5_BIOPF</name>
<feature type="region of interest" description="Disordered" evidence="1">
    <location>
        <begin position="1"/>
        <end position="28"/>
    </location>
</feature>
<gene>
    <name evidence="2" type="ORF">Bpfe_009074</name>
</gene>
<comment type="caution">
    <text evidence="2">The sequence shown here is derived from an EMBL/GenBank/DDBJ whole genome shotgun (WGS) entry which is preliminary data.</text>
</comment>
<accession>A0AAD8BVM5</accession>
<keyword evidence="3" id="KW-1185">Reference proteome</keyword>
<protein>
    <submittedName>
        <fullName evidence="2">Phosphate-regulating neutral endopeptidase-like isoform X2</fullName>
    </submittedName>
</protein>
<proteinExistence type="predicted"/>
<feature type="compositionally biased region" description="Basic residues" evidence="1">
    <location>
        <begin position="14"/>
        <end position="28"/>
    </location>
</feature>
<organism evidence="2 3">
    <name type="scientific">Biomphalaria pfeifferi</name>
    <name type="common">Bloodfluke planorb</name>
    <name type="synonym">Freshwater snail</name>
    <dbReference type="NCBI Taxonomy" id="112525"/>
    <lineage>
        <taxon>Eukaryota</taxon>
        <taxon>Metazoa</taxon>
        <taxon>Spiralia</taxon>
        <taxon>Lophotrochozoa</taxon>
        <taxon>Mollusca</taxon>
        <taxon>Gastropoda</taxon>
        <taxon>Heterobranchia</taxon>
        <taxon>Euthyneura</taxon>
        <taxon>Panpulmonata</taxon>
        <taxon>Hygrophila</taxon>
        <taxon>Lymnaeoidea</taxon>
        <taxon>Planorbidae</taxon>
        <taxon>Biomphalaria</taxon>
    </lineage>
</organism>
<reference evidence="2" key="2">
    <citation type="submission" date="2023-04" db="EMBL/GenBank/DDBJ databases">
        <authorList>
            <person name="Bu L."/>
            <person name="Lu L."/>
            <person name="Laidemitt M.R."/>
            <person name="Zhang S.M."/>
            <person name="Mutuku M."/>
            <person name="Mkoji G."/>
            <person name="Steinauer M."/>
            <person name="Loker E.S."/>
        </authorList>
    </citation>
    <scope>NUCLEOTIDE SEQUENCE</scope>
    <source>
        <strain evidence="2">KasaAsao</strain>
        <tissue evidence="2">Whole Snail</tissue>
    </source>
</reference>
<evidence type="ECO:0000313" key="3">
    <source>
        <dbReference type="Proteomes" id="UP001233172"/>
    </source>
</evidence>
<dbReference type="EMBL" id="JASAOG010000029">
    <property type="protein sequence ID" value="KAK0061692.1"/>
    <property type="molecule type" value="Genomic_DNA"/>
</dbReference>
<feature type="non-terminal residue" evidence="2">
    <location>
        <position position="1"/>
    </location>
</feature>
<dbReference type="AlphaFoldDB" id="A0AAD8BVM5"/>
<evidence type="ECO:0000313" key="2">
    <source>
        <dbReference type="EMBL" id="KAK0061692.1"/>
    </source>
</evidence>